<gene>
    <name evidence="2" type="ORF">Acy02nite_11250</name>
</gene>
<dbReference type="SUPFAM" id="SSF53067">
    <property type="entry name" value="Actin-like ATPase domain"/>
    <property type="match status" value="4"/>
</dbReference>
<dbReference type="PANTHER" id="PTHR18964">
    <property type="entry name" value="ROK (REPRESSOR, ORF, KINASE) FAMILY"/>
    <property type="match status" value="1"/>
</dbReference>
<dbReference type="Proteomes" id="UP000619479">
    <property type="component" value="Unassembled WGS sequence"/>
</dbReference>
<dbReference type="AlphaFoldDB" id="A0A919M5D2"/>
<dbReference type="Gene3D" id="1.10.10.10">
    <property type="entry name" value="Winged helix-like DNA-binding domain superfamily/Winged helix DNA-binding domain"/>
    <property type="match status" value="2"/>
</dbReference>
<reference evidence="2" key="1">
    <citation type="submission" date="2021-01" db="EMBL/GenBank/DDBJ databases">
        <title>Whole genome shotgun sequence of Actinoplanes cyaneus NBRC 14990.</title>
        <authorList>
            <person name="Komaki H."/>
            <person name="Tamura T."/>
        </authorList>
    </citation>
    <scope>NUCLEOTIDE SEQUENCE</scope>
    <source>
        <strain evidence="2">NBRC 14990</strain>
    </source>
</reference>
<dbReference type="PANTHER" id="PTHR18964:SF173">
    <property type="entry name" value="GLUCOKINASE"/>
    <property type="match status" value="1"/>
</dbReference>
<keyword evidence="3" id="KW-1185">Reference proteome</keyword>
<dbReference type="InterPro" id="IPR000600">
    <property type="entry name" value="ROK"/>
</dbReference>
<dbReference type="InterPro" id="IPR036388">
    <property type="entry name" value="WH-like_DNA-bd_sf"/>
</dbReference>
<dbReference type="Gene3D" id="3.30.420.40">
    <property type="match status" value="4"/>
</dbReference>
<dbReference type="SUPFAM" id="SSF46785">
    <property type="entry name" value="Winged helix' DNA-binding domain"/>
    <property type="match status" value="2"/>
</dbReference>
<sequence length="745" mass="77402">MVAGRRVHLVRRDLIFAAVREAGRISRADLAKRTGMARMTVTGLVAELLEAGLLAETDATPDGSRPGRPARLLTLGEQAGVVVGAIVGGDGIRIAVADLAGRILDERHHPGNDPAELAELLSAYAGDRVWATVVGLSAAILDGVVQPGTVLPGWAGRAPARELSERLGHRVTVRNGADLCVIGEAAHGVAAGRRDVCYLRVTTGIGCGLMLGGHVHPGATGVAGELGHVQVDETGALCRCGNRGCLETIASTRQILSSLEVAYGEPLTAARAVALSHTDAAVERVLADAGRMLGRVLADLANTVNPELVVLDGPLIEEDGPVLAGVREAMRRYAQPEVAATTEIRMTGLTGRAGLLGAVTLAMRATPVARGDRTLREIHVKVGQHERAVRREVIVDLLRARGATTRSDLARITRLPRAAVTETLTELTRDGVIESCPPPARSGRPSPSFRMAAPPGVVLGMSMDLDGLRAILTDRGGNRLADGFRPLAPGLDGRVVIRAAAEYAAELLAGHDNPAVALSVPSPVHPVTGEFGARSVLPMFSGFSPGELISGMLGCPVVVGNNAQLAALAETRRGAARGARDVLYLKAAQYVGAGIVAGGRSYGGSIGYAGEIGHLTVRDMGPLCVCGRRGCLGAFLMPSYFGALLERPTEERLIALAAEGHGPARRALLDAGRLIGRTVAVVCDLLNPAVVVVGGRFTEPGDQVIEGIRESLRRHCAPSAAAGLTVVRARLGVEAEALGAVESLL</sequence>
<protein>
    <recommendedName>
        <fullName evidence="4">ROK family transcriptional regulator</fullName>
    </recommendedName>
</protein>
<organism evidence="2 3">
    <name type="scientific">Actinoplanes cyaneus</name>
    <dbReference type="NCBI Taxonomy" id="52696"/>
    <lineage>
        <taxon>Bacteria</taxon>
        <taxon>Bacillati</taxon>
        <taxon>Actinomycetota</taxon>
        <taxon>Actinomycetes</taxon>
        <taxon>Micromonosporales</taxon>
        <taxon>Micromonosporaceae</taxon>
        <taxon>Actinoplanes</taxon>
    </lineage>
</organism>
<dbReference type="InterPro" id="IPR049874">
    <property type="entry name" value="ROK_cs"/>
</dbReference>
<dbReference type="Pfam" id="PF00480">
    <property type="entry name" value="ROK"/>
    <property type="match status" value="2"/>
</dbReference>
<evidence type="ECO:0000313" key="2">
    <source>
        <dbReference type="EMBL" id="GID63244.1"/>
    </source>
</evidence>
<dbReference type="PROSITE" id="PS01125">
    <property type="entry name" value="ROK"/>
    <property type="match status" value="1"/>
</dbReference>
<evidence type="ECO:0008006" key="4">
    <source>
        <dbReference type="Google" id="ProtNLM"/>
    </source>
</evidence>
<comment type="similarity">
    <text evidence="1">Belongs to the ROK (NagC/XylR) family.</text>
</comment>
<accession>A0A919M5D2</accession>
<proteinExistence type="inferred from homology"/>
<comment type="caution">
    <text evidence="2">The sequence shown here is derived from an EMBL/GenBank/DDBJ whole genome shotgun (WGS) entry which is preliminary data.</text>
</comment>
<dbReference type="Pfam" id="PF13412">
    <property type="entry name" value="HTH_24"/>
    <property type="match status" value="1"/>
</dbReference>
<dbReference type="InterPro" id="IPR043129">
    <property type="entry name" value="ATPase_NBD"/>
</dbReference>
<name>A0A919M5D2_9ACTN</name>
<evidence type="ECO:0000256" key="1">
    <source>
        <dbReference type="ARBA" id="ARBA00006479"/>
    </source>
</evidence>
<dbReference type="InterPro" id="IPR036390">
    <property type="entry name" value="WH_DNA-bd_sf"/>
</dbReference>
<dbReference type="EMBL" id="BOMH01000007">
    <property type="protein sequence ID" value="GID63244.1"/>
    <property type="molecule type" value="Genomic_DNA"/>
</dbReference>
<evidence type="ECO:0000313" key="3">
    <source>
        <dbReference type="Proteomes" id="UP000619479"/>
    </source>
</evidence>